<name>A0ABT5VB95_9BACI</name>
<protein>
    <submittedName>
        <fullName evidence="1">Uncharacterized protein</fullName>
    </submittedName>
</protein>
<reference evidence="1" key="1">
    <citation type="submission" date="2024-05" db="EMBL/GenBank/DDBJ databases">
        <title>Alkalihalobacillus sp. strain MEB203 novel alkaliphilic bacterium from Lonar Lake, India.</title>
        <authorList>
            <person name="Joshi A."/>
            <person name="Thite S."/>
            <person name="Mengade P."/>
        </authorList>
    </citation>
    <scope>NUCLEOTIDE SEQUENCE</scope>
    <source>
        <strain evidence="1">MEB 203</strain>
    </source>
</reference>
<gene>
    <name evidence="1" type="ORF">N7Z68_05055</name>
</gene>
<organism evidence="1 2">
    <name type="scientific">Alkalihalobacterium chitinilyticum</name>
    <dbReference type="NCBI Taxonomy" id="2980103"/>
    <lineage>
        <taxon>Bacteria</taxon>
        <taxon>Bacillati</taxon>
        <taxon>Bacillota</taxon>
        <taxon>Bacilli</taxon>
        <taxon>Bacillales</taxon>
        <taxon>Bacillaceae</taxon>
        <taxon>Alkalihalobacterium</taxon>
    </lineage>
</organism>
<dbReference type="Proteomes" id="UP001148125">
    <property type="component" value="Unassembled WGS sequence"/>
</dbReference>
<dbReference type="EMBL" id="JAOTPO010000003">
    <property type="protein sequence ID" value="MDE5412744.1"/>
    <property type="molecule type" value="Genomic_DNA"/>
</dbReference>
<sequence>MLKSVISSLQKMFVEQYSTTIAPYHLLFNEQFMERYTSYYSWQQFLRNGNFDTVNIQEIIKSNRGEWDQFIAQTTHFSAWSEMLNKAEEQYVLERPDGPYQFM</sequence>
<accession>A0ABT5VB95</accession>
<proteinExistence type="predicted"/>
<comment type="caution">
    <text evidence="1">The sequence shown here is derived from an EMBL/GenBank/DDBJ whole genome shotgun (WGS) entry which is preliminary data.</text>
</comment>
<keyword evidence="2" id="KW-1185">Reference proteome</keyword>
<evidence type="ECO:0000313" key="1">
    <source>
        <dbReference type="EMBL" id="MDE5412744.1"/>
    </source>
</evidence>
<dbReference type="RefSeq" id="WP_275117385.1">
    <property type="nucleotide sequence ID" value="NZ_JAOTPO010000003.1"/>
</dbReference>
<evidence type="ECO:0000313" key="2">
    <source>
        <dbReference type="Proteomes" id="UP001148125"/>
    </source>
</evidence>